<reference evidence="7 8" key="1">
    <citation type="journal article" date="2011" name="Science">
        <title>The ecoresponsive genome of Daphnia pulex.</title>
        <authorList>
            <person name="Colbourne J.K."/>
            <person name="Pfrender M.E."/>
            <person name="Gilbert D."/>
            <person name="Thomas W.K."/>
            <person name="Tucker A."/>
            <person name="Oakley T.H."/>
            <person name="Tokishita S."/>
            <person name="Aerts A."/>
            <person name="Arnold G.J."/>
            <person name="Basu M.K."/>
            <person name="Bauer D.J."/>
            <person name="Caceres C.E."/>
            <person name="Carmel L."/>
            <person name="Casola C."/>
            <person name="Choi J.H."/>
            <person name="Detter J.C."/>
            <person name="Dong Q."/>
            <person name="Dusheyko S."/>
            <person name="Eads B.D."/>
            <person name="Frohlich T."/>
            <person name="Geiler-Samerotte K.A."/>
            <person name="Gerlach D."/>
            <person name="Hatcher P."/>
            <person name="Jogdeo S."/>
            <person name="Krijgsveld J."/>
            <person name="Kriventseva E.V."/>
            <person name="Kultz D."/>
            <person name="Laforsch C."/>
            <person name="Lindquist E."/>
            <person name="Lopez J."/>
            <person name="Manak J.R."/>
            <person name="Muller J."/>
            <person name="Pangilinan J."/>
            <person name="Patwardhan R.P."/>
            <person name="Pitluck S."/>
            <person name="Pritham E.J."/>
            <person name="Rechtsteiner A."/>
            <person name="Rho M."/>
            <person name="Rogozin I.B."/>
            <person name="Sakarya O."/>
            <person name="Salamov A."/>
            <person name="Schaack S."/>
            <person name="Shapiro H."/>
            <person name="Shiga Y."/>
            <person name="Skalitzky C."/>
            <person name="Smith Z."/>
            <person name="Souvorov A."/>
            <person name="Sung W."/>
            <person name="Tang Z."/>
            <person name="Tsuchiya D."/>
            <person name="Tu H."/>
            <person name="Vos H."/>
            <person name="Wang M."/>
            <person name="Wolf Y.I."/>
            <person name="Yamagata H."/>
            <person name="Yamada T."/>
            <person name="Ye Y."/>
            <person name="Shaw J.R."/>
            <person name="Andrews J."/>
            <person name="Crease T.J."/>
            <person name="Tang H."/>
            <person name="Lucas S.M."/>
            <person name="Robertson H.M."/>
            <person name="Bork P."/>
            <person name="Koonin E.V."/>
            <person name="Zdobnov E.M."/>
            <person name="Grigoriev I.V."/>
            <person name="Lynch M."/>
            <person name="Boore J.L."/>
        </authorList>
    </citation>
    <scope>NUCLEOTIDE SEQUENCE [LARGE SCALE GENOMIC DNA]</scope>
</reference>
<dbReference type="InParanoid" id="E9FZF1"/>
<dbReference type="PROSITE" id="PS50835">
    <property type="entry name" value="IG_LIKE"/>
    <property type="match status" value="2"/>
</dbReference>
<accession>E9FZF1</accession>
<keyword evidence="4" id="KW-0732">Signal</keyword>
<keyword evidence="3" id="KW-0472">Membrane</keyword>
<name>E9FZF1_DAPPU</name>
<dbReference type="Proteomes" id="UP000000305">
    <property type="component" value="Unassembled WGS sequence"/>
</dbReference>
<dbReference type="InterPro" id="IPR003599">
    <property type="entry name" value="Ig_sub"/>
</dbReference>
<evidence type="ECO:0000256" key="1">
    <source>
        <dbReference type="ARBA" id="ARBA00011360"/>
    </source>
</evidence>
<dbReference type="KEGG" id="dpx:DAPPUDRAFT_97268"/>
<dbReference type="GO" id="GO:0005886">
    <property type="term" value="C:plasma membrane"/>
    <property type="evidence" value="ECO:0000318"/>
    <property type="project" value="GO_Central"/>
</dbReference>
<evidence type="ECO:0000256" key="3">
    <source>
        <dbReference type="SAM" id="Phobius"/>
    </source>
</evidence>
<evidence type="ECO:0000259" key="5">
    <source>
        <dbReference type="PROSITE" id="PS50835"/>
    </source>
</evidence>
<dbReference type="AlphaFoldDB" id="E9FZF1"/>
<comment type="subunit">
    <text evidence="1">Forms a complex composed of PDGFRL, TNK2 and GRB2.</text>
</comment>
<evidence type="ECO:0000256" key="4">
    <source>
        <dbReference type="SAM" id="SignalP"/>
    </source>
</evidence>
<dbReference type="Gene3D" id="3.50.4.10">
    <property type="entry name" value="Hepatocyte Growth Factor"/>
    <property type="match status" value="1"/>
</dbReference>
<dbReference type="InterPro" id="IPR042495">
    <property type="entry name" value="PDGFRL"/>
</dbReference>
<organism evidence="7 8">
    <name type="scientific">Daphnia pulex</name>
    <name type="common">Water flea</name>
    <dbReference type="NCBI Taxonomy" id="6669"/>
    <lineage>
        <taxon>Eukaryota</taxon>
        <taxon>Metazoa</taxon>
        <taxon>Ecdysozoa</taxon>
        <taxon>Arthropoda</taxon>
        <taxon>Crustacea</taxon>
        <taxon>Branchiopoda</taxon>
        <taxon>Diplostraca</taxon>
        <taxon>Cladocera</taxon>
        <taxon>Anomopoda</taxon>
        <taxon>Daphniidae</taxon>
        <taxon>Daphnia</taxon>
    </lineage>
</organism>
<dbReference type="InterPro" id="IPR003609">
    <property type="entry name" value="Pan_app"/>
</dbReference>
<feature type="chain" id="PRO_5003236537" description="Platelet-derived growth factor receptor-like protein" evidence="4">
    <location>
        <begin position="22"/>
        <end position="643"/>
    </location>
</feature>
<dbReference type="InterPro" id="IPR013783">
    <property type="entry name" value="Ig-like_fold"/>
</dbReference>
<evidence type="ECO:0000313" key="8">
    <source>
        <dbReference type="Proteomes" id="UP000000305"/>
    </source>
</evidence>
<keyword evidence="3" id="KW-0812">Transmembrane</keyword>
<dbReference type="PhylomeDB" id="E9FZF1"/>
<dbReference type="Pfam" id="PF14295">
    <property type="entry name" value="PAN_4"/>
    <property type="match status" value="1"/>
</dbReference>
<gene>
    <name evidence="7" type="ORF">DAPPUDRAFT_97268</name>
</gene>
<dbReference type="PANTHER" id="PTHR15360">
    <property type="entry name" value="PLATELET-DERIVED GROWTH FACTOR RECEPTOR LIKE"/>
    <property type="match status" value="1"/>
</dbReference>
<dbReference type="InterPro" id="IPR036179">
    <property type="entry name" value="Ig-like_dom_sf"/>
</dbReference>
<keyword evidence="8" id="KW-1185">Reference proteome</keyword>
<dbReference type="SUPFAM" id="SSF48726">
    <property type="entry name" value="Immunoglobulin"/>
    <property type="match status" value="1"/>
</dbReference>
<dbReference type="InterPro" id="IPR007110">
    <property type="entry name" value="Ig-like_dom"/>
</dbReference>
<dbReference type="PROSITE" id="PS50948">
    <property type="entry name" value="PAN"/>
    <property type="match status" value="1"/>
</dbReference>
<evidence type="ECO:0000259" key="6">
    <source>
        <dbReference type="PROSITE" id="PS50948"/>
    </source>
</evidence>
<dbReference type="EMBL" id="GL732528">
    <property type="protein sequence ID" value="EFX87043.1"/>
    <property type="molecule type" value="Genomic_DNA"/>
</dbReference>
<sequence length="643" mass="72929">MSSLYILFGNALLSVIHLVEADWNTGDGGFNWRTNCDFPGDDIGHIPLTVATREECGRLCISNPQCSHFVFGYLENCYMKNAPSMPPRQDIDYESIAICGFIPWRFGSEPVSDDWKSISGSGAHNCGFYGNNSLILTAECRQAQDCSFWYEQVPPTEGSSACKLVDGSFGSCCPQLPKTPEFPQETQYITMIPDERKRIIEAGTTLTLTCVYAFEDENQRNAYNFSWEIPNYLTKNTELSDLDNRLRKTFGRNETHMTSTLSLANARARDTGDFLCKGIPVGYKSIFTVNQYVYVFNDTELVILDANEFYIVIPHGETNYPIKCIPTHPDVNVSLIFEQQFTAIAKNIMEPKTDLISDPNSNWSFEKRKGLKLKKAKIDDNGKFSCIGTYNNKKTSSLYSDFFLFVPGMELTRSDGEDDPFEGSNVTLGCRTYQYTKNSYPPKWSYQINRNGQMQIIDEINPPEGIEITSEKFDYEGKTLYENQLYIFDISPNAYTFQCQGSEFTENISFRSKELNGDSQLKSIQLEKDIAQNLTCFKGSQNARIKWFKDGKEYSGQFYSDDTSSILPLQGKMGENGKYACQWKVSFPGDVKYRNFTVSDIDRVSENDKTVVIAVSTTFAVLLLVIFIGLMIFAGVKFYYDKV</sequence>
<dbReference type="HOGENOM" id="CLU_425960_0_0_1"/>
<proteinExistence type="predicted"/>
<dbReference type="PANTHER" id="PTHR15360:SF4">
    <property type="entry name" value="PROTEIN KINASE DOMAIN-CONTAINING PROTEIN"/>
    <property type="match status" value="1"/>
</dbReference>
<dbReference type="OrthoDB" id="6363482at2759"/>
<dbReference type="SMART" id="SM00409">
    <property type="entry name" value="IG"/>
    <property type="match status" value="1"/>
</dbReference>
<evidence type="ECO:0000256" key="2">
    <source>
        <dbReference type="ARBA" id="ARBA00019671"/>
    </source>
</evidence>
<feature type="domain" description="Apple" evidence="6">
    <location>
        <begin position="36"/>
        <end position="99"/>
    </location>
</feature>
<evidence type="ECO:0000313" key="7">
    <source>
        <dbReference type="EMBL" id="EFX87043.1"/>
    </source>
</evidence>
<keyword evidence="3" id="KW-1133">Transmembrane helix</keyword>
<feature type="transmembrane region" description="Helical" evidence="3">
    <location>
        <begin position="611"/>
        <end position="640"/>
    </location>
</feature>
<feature type="domain" description="Ig-like" evidence="5">
    <location>
        <begin position="492"/>
        <end position="597"/>
    </location>
</feature>
<feature type="domain" description="Ig-like" evidence="5">
    <location>
        <begin position="183"/>
        <end position="276"/>
    </location>
</feature>
<feature type="signal peptide" evidence="4">
    <location>
        <begin position="1"/>
        <end position="21"/>
    </location>
</feature>
<protein>
    <recommendedName>
        <fullName evidence="2">Platelet-derived growth factor receptor-like protein</fullName>
    </recommendedName>
</protein>
<dbReference type="Gene3D" id="2.60.40.10">
    <property type="entry name" value="Immunoglobulins"/>
    <property type="match status" value="2"/>
</dbReference>